<organism evidence="3 4">
    <name type="scientific">Tanacetum coccineum</name>
    <dbReference type="NCBI Taxonomy" id="301880"/>
    <lineage>
        <taxon>Eukaryota</taxon>
        <taxon>Viridiplantae</taxon>
        <taxon>Streptophyta</taxon>
        <taxon>Embryophyta</taxon>
        <taxon>Tracheophyta</taxon>
        <taxon>Spermatophyta</taxon>
        <taxon>Magnoliopsida</taxon>
        <taxon>eudicotyledons</taxon>
        <taxon>Gunneridae</taxon>
        <taxon>Pentapetalae</taxon>
        <taxon>asterids</taxon>
        <taxon>campanulids</taxon>
        <taxon>Asterales</taxon>
        <taxon>Asteraceae</taxon>
        <taxon>Asteroideae</taxon>
        <taxon>Anthemideae</taxon>
        <taxon>Anthemidinae</taxon>
        <taxon>Tanacetum</taxon>
    </lineage>
</organism>
<dbReference type="InterPro" id="IPR001878">
    <property type="entry name" value="Znf_CCHC"/>
</dbReference>
<protein>
    <recommendedName>
        <fullName evidence="2">CCHC-type domain-containing protein</fullName>
    </recommendedName>
</protein>
<dbReference type="Pfam" id="PF14223">
    <property type="entry name" value="Retrotran_gag_2"/>
    <property type="match status" value="1"/>
</dbReference>
<comment type="caution">
    <text evidence="3">The sequence shown here is derived from an EMBL/GenBank/DDBJ whole genome shotgun (WGS) entry which is preliminary data.</text>
</comment>
<dbReference type="SMART" id="SM00343">
    <property type="entry name" value="ZnF_C2HC"/>
    <property type="match status" value="1"/>
</dbReference>
<proteinExistence type="predicted"/>
<accession>A0ABQ4X097</accession>
<reference evidence="3" key="1">
    <citation type="journal article" date="2022" name="Int. J. Mol. Sci.">
        <title>Draft Genome of Tanacetum Coccineum: Genomic Comparison of Closely Related Tanacetum-Family Plants.</title>
        <authorList>
            <person name="Yamashiro T."/>
            <person name="Shiraishi A."/>
            <person name="Nakayama K."/>
            <person name="Satake H."/>
        </authorList>
    </citation>
    <scope>NUCLEOTIDE SEQUENCE</scope>
</reference>
<evidence type="ECO:0000313" key="3">
    <source>
        <dbReference type="EMBL" id="GJS58552.1"/>
    </source>
</evidence>
<feature type="domain" description="CCHC-type" evidence="2">
    <location>
        <begin position="414"/>
        <end position="430"/>
    </location>
</feature>
<reference evidence="3" key="2">
    <citation type="submission" date="2022-01" db="EMBL/GenBank/DDBJ databases">
        <authorList>
            <person name="Yamashiro T."/>
            <person name="Shiraishi A."/>
            <person name="Satake H."/>
            <person name="Nakayama K."/>
        </authorList>
    </citation>
    <scope>NUCLEOTIDE SEQUENCE</scope>
</reference>
<sequence length="523" mass="59824">MKDAFEQNDVYLNEIERQNDLLKGQLLEASLKYDIELCVLLNHECVDKTLNDELEQVKNKSLEIQEGLKARIKILEKDVKSKLITHVSEKTYAYGAIRAENQNLLSTIFELKARMKNSENVSTSRYVVPTGRVVVPTSRYVVPAGKKDEYEVWAMTMEYWITNNDMNIWKRESKARTTLLQSIPDDHVVDFHYMDDARDIWNAVKARFGGNAESKKMRKSMLKQEFSEFRISESEGLHKGYDRMQKTLSQLNQLKAKHDDEDINLKFLRGLPSSWSQVALTLKTKGRLELLYFDDFHSAFVSTTSTSKKMSYAESPSFSSSTTYSAPSSSKARSHSSGNVLQDVLHSLVAESESKQQVAYEDFEQIDKLDLEEMDIKWQMAMLSVRVNKFEKKVVRKIEFDNKEAARFNKKAVICYKCLQKRHVARECRAKGGNEQRYSSFKIQELGKKEVDTKALITVNTLENWKEHESRDDEGFAPKEYGMVAGCGAICKEGAAKVYSLITGNDTDAAAGEFTLMGMTFEV</sequence>
<evidence type="ECO:0000256" key="1">
    <source>
        <dbReference type="SAM" id="MobiDB-lite"/>
    </source>
</evidence>
<feature type="region of interest" description="Disordered" evidence="1">
    <location>
        <begin position="311"/>
        <end position="338"/>
    </location>
</feature>
<keyword evidence="4" id="KW-1185">Reference proteome</keyword>
<feature type="compositionally biased region" description="Low complexity" evidence="1">
    <location>
        <begin position="312"/>
        <end position="337"/>
    </location>
</feature>
<dbReference type="Proteomes" id="UP001151760">
    <property type="component" value="Unassembled WGS sequence"/>
</dbReference>
<evidence type="ECO:0000313" key="4">
    <source>
        <dbReference type="Proteomes" id="UP001151760"/>
    </source>
</evidence>
<name>A0ABQ4X097_9ASTR</name>
<evidence type="ECO:0000259" key="2">
    <source>
        <dbReference type="SMART" id="SM00343"/>
    </source>
</evidence>
<gene>
    <name evidence="3" type="ORF">Tco_0653336</name>
</gene>
<dbReference type="EMBL" id="BQNB010009087">
    <property type="protein sequence ID" value="GJS58552.1"/>
    <property type="molecule type" value="Genomic_DNA"/>
</dbReference>